<dbReference type="SUPFAM" id="SSF46689">
    <property type="entry name" value="Homeodomain-like"/>
    <property type="match status" value="1"/>
</dbReference>
<keyword evidence="5" id="KW-0812">Transmembrane</keyword>
<dbReference type="PANTHER" id="PTHR37172">
    <property type="entry name" value="TRANSMEMBRANE PROTEIN"/>
    <property type="match status" value="1"/>
</dbReference>
<dbReference type="GO" id="GO:0003677">
    <property type="term" value="F:DNA binding"/>
    <property type="evidence" value="ECO:0007669"/>
    <property type="project" value="InterPro"/>
</dbReference>
<evidence type="ECO:0000313" key="7">
    <source>
        <dbReference type="Proteomes" id="UP001180020"/>
    </source>
</evidence>
<keyword evidence="3" id="KW-0539">Nucleus</keyword>
<reference evidence="6" key="1">
    <citation type="journal article" date="2023" name="Nat. Commun.">
        <title>Diploid and tetraploid genomes of Acorus and the evolution of monocots.</title>
        <authorList>
            <person name="Ma L."/>
            <person name="Liu K.W."/>
            <person name="Li Z."/>
            <person name="Hsiao Y.Y."/>
            <person name="Qi Y."/>
            <person name="Fu T."/>
            <person name="Tang G.D."/>
            <person name="Zhang D."/>
            <person name="Sun W.H."/>
            <person name="Liu D.K."/>
            <person name="Li Y."/>
            <person name="Chen G.Z."/>
            <person name="Liu X.D."/>
            <person name="Liao X.Y."/>
            <person name="Jiang Y.T."/>
            <person name="Yu X."/>
            <person name="Hao Y."/>
            <person name="Huang J."/>
            <person name="Zhao X.W."/>
            <person name="Ke S."/>
            <person name="Chen Y.Y."/>
            <person name="Wu W.L."/>
            <person name="Hsu J.L."/>
            <person name="Lin Y.F."/>
            <person name="Huang M.D."/>
            <person name="Li C.Y."/>
            <person name="Huang L."/>
            <person name="Wang Z.W."/>
            <person name="Zhao X."/>
            <person name="Zhong W.Y."/>
            <person name="Peng D.H."/>
            <person name="Ahmad S."/>
            <person name="Lan S."/>
            <person name="Zhang J.S."/>
            <person name="Tsai W.C."/>
            <person name="Van de Peer Y."/>
            <person name="Liu Z.J."/>
        </authorList>
    </citation>
    <scope>NUCLEOTIDE SEQUENCE</scope>
    <source>
        <strain evidence="6">CP</strain>
    </source>
</reference>
<comment type="caution">
    <text evidence="6">The sequence shown here is derived from an EMBL/GenBank/DDBJ whole genome shotgun (WGS) entry which is preliminary data.</text>
</comment>
<gene>
    <name evidence="6" type="primary">ARR20</name>
    <name evidence="6" type="ORF">QJS10_CPA05g00224</name>
</gene>
<sequence>MDDVFEGVRVLVIDHDQNCLDDLTNKLREFNYEVMSNEEGMDAFMAKGARDCLIKPISNESLKYLWKHTVKKCKNMEQSSNYVDEGNVNNDGEVEDMNMDSQSPTAKKRVVWTSDIEIPFLEAVNELGERACPKAILEHMNKSNPKSNLTRQNIASHLQKHRLRQKNSSGKTENQGAANPSPGVVRQNDMHHQLNFHSLPAPNYSCITNTTFGGDQFGIGTLFANTLRTQQPINNGIHSTMLQTWLMNLPSIEPSFDGHYLPSFSNSTYASDVVPSDMLQNTTPPSTEALGSLTHTDSIVVEFQRSESTMEGVEDAVFMSNVVNNYASSSTDVEDIHLREKLEALLSYNDEDSHLDEIMGTRDGESFIDATLKHIFHTFSLTLLSLLLPLSFLLLARLTSSPHLYTKLIQCLVALVCLTALLSALTSKLIRPSTRFAWTFACFFQLCITIGVEGTISSPPVQQAFSVAWPLRAVFIIGLHGVTLHWSDAVVRSIVDDTIFGFVVDVGHDERALVGGAFGVLWLWLLQGEVEAMLVGVALGVQKLEVLSGGFHCFFVCYVTTMVGVVRLVKGLVWMGKHLFLDHAEAETKIVCFSLEDGKVWV</sequence>
<evidence type="ECO:0000313" key="6">
    <source>
        <dbReference type="EMBL" id="KAK1316165.1"/>
    </source>
</evidence>
<keyword evidence="5" id="KW-1133">Transmembrane helix</keyword>
<reference evidence="6" key="2">
    <citation type="submission" date="2023-06" db="EMBL/GenBank/DDBJ databases">
        <authorList>
            <person name="Ma L."/>
            <person name="Liu K.-W."/>
            <person name="Li Z."/>
            <person name="Hsiao Y.-Y."/>
            <person name="Qi Y."/>
            <person name="Fu T."/>
            <person name="Tang G."/>
            <person name="Zhang D."/>
            <person name="Sun W.-H."/>
            <person name="Liu D.-K."/>
            <person name="Li Y."/>
            <person name="Chen G.-Z."/>
            <person name="Liu X.-D."/>
            <person name="Liao X.-Y."/>
            <person name="Jiang Y.-T."/>
            <person name="Yu X."/>
            <person name="Hao Y."/>
            <person name="Huang J."/>
            <person name="Zhao X.-W."/>
            <person name="Ke S."/>
            <person name="Chen Y.-Y."/>
            <person name="Wu W.-L."/>
            <person name="Hsu J.-L."/>
            <person name="Lin Y.-F."/>
            <person name="Huang M.-D."/>
            <person name="Li C.-Y."/>
            <person name="Huang L."/>
            <person name="Wang Z.-W."/>
            <person name="Zhao X."/>
            <person name="Zhong W.-Y."/>
            <person name="Peng D.-H."/>
            <person name="Ahmad S."/>
            <person name="Lan S."/>
            <person name="Zhang J.-S."/>
            <person name="Tsai W.-C."/>
            <person name="Van De Peer Y."/>
            <person name="Liu Z.-J."/>
        </authorList>
    </citation>
    <scope>NUCLEOTIDE SEQUENCE</scope>
    <source>
        <strain evidence="6">CP</strain>
        <tissue evidence="6">Leaves</tissue>
    </source>
</reference>
<evidence type="ECO:0000256" key="3">
    <source>
        <dbReference type="ARBA" id="ARBA00023242"/>
    </source>
</evidence>
<organism evidence="6 7">
    <name type="scientific">Acorus calamus</name>
    <name type="common">Sweet flag</name>
    <dbReference type="NCBI Taxonomy" id="4465"/>
    <lineage>
        <taxon>Eukaryota</taxon>
        <taxon>Viridiplantae</taxon>
        <taxon>Streptophyta</taxon>
        <taxon>Embryophyta</taxon>
        <taxon>Tracheophyta</taxon>
        <taxon>Spermatophyta</taxon>
        <taxon>Magnoliopsida</taxon>
        <taxon>Liliopsida</taxon>
        <taxon>Acoraceae</taxon>
        <taxon>Acorus</taxon>
    </lineage>
</organism>
<dbReference type="Gene3D" id="1.10.10.60">
    <property type="entry name" value="Homeodomain-like"/>
    <property type="match status" value="1"/>
</dbReference>
<dbReference type="InterPro" id="IPR006447">
    <property type="entry name" value="Myb_dom_plants"/>
</dbReference>
<evidence type="ECO:0000256" key="4">
    <source>
        <dbReference type="SAM" id="MobiDB-lite"/>
    </source>
</evidence>
<dbReference type="InterPro" id="IPR009057">
    <property type="entry name" value="Homeodomain-like_sf"/>
</dbReference>
<keyword evidence="5" id="KW-0472">Membrane</keyword>
<feature type="transmembrane region" description="Helical" evidence="5">
    <location>
        <begin position="436"/>
        <end position="456"/>
    </location>
</feature>
<feature type="region of interest" description="Disordered" evidence="4">
    <location>
        <begin position="159"/>
        <end position="187"/>
    </location>
</feature>
<feature type="compositionally biased region" description="Polar residues" evidence="4">
    <location>
        <begin position="166"/>
        <end position="178"/>
    </location>
</feature>
<evidence type="ECO:0000256" key="2">
    <source>
        <dbReference type="ARBA" id="ARBA00023163"/>
    </source>
</evidence>
<protein>
    <submittedName>
        <fullName evidence="6">Two-component response regulator ARR20</fullName>
    </submittedName>
</protein>
<evidence type="ECO:0000256" key="1">
    <source>
        <dbReference type="ARBA" id="ARBA00023015"/>
    </source>
</evidence>
<dbReference type="AlphaFoldDB" id="A0AAV9ERD5"/>
<feature type="transmembrane region" description="Helical" evidence="5">
    <location>
        <begin position="375"/>
        <end position="396"/>
    </location>
</feature>
<feature type="transmembrane region" description="Helical" evidence="5">
    <location>
        <begin position="408"/>
        <end position="430"/>
    </location>
</feature>
<feature type="transmembrane region" description="Helical" evidence="5">
    <location>
        <begin position="549"/>
        <end position="569"/>
    </location>
</feature>
<evidence type="ECO:0000256" key="5">
    <source>
        <dbReference type="SAM" id="Phobius"/>
    </source>
</evidence>
<dbReference type="PANTHER" id="PTHR37172:SF3">
    <property type="entry name" value="TRANSMEMBRANE PROTEIN"/>
    <property type="match status" value="1"/>
</dbReference>
<keyword evidence="1" id="KW-0805">Transcription regulation</keyword>
<dbReference type="NCBIfam" id="TIGR01557">
    <property type="entry name" value="myb_SHAQKYF"/>
    <property type="match status" value="1"/>
</dbReference>
<feature type="transmembrane region" description="Helical" evidence="5">
    <location>
        <begin position="468"/>
        <end position="486"/>
    </location>
</feature>
<keyword evidence="7" id="KW-1185">Reference proteome</keyword>
<name>A0AAV9ERD5_ACOCL</name>
<keyword evidence="2" id="KW-0804">Transcription</keyword>
<proteinExistence type="predicted"/>
<accession>A0AAV9ERD5</accession>
<dbReference type="Proteomes" id="UP001180020">
    <property type="component" value="Unassembled WGS sequence"/>
</dbReference>
<dbReference type="EMBL" id="JAUJYO010000005">
    <property type="protein sequence ID" value="KAK1316165.1"/>
    <property type="molecule type" value="Genomic_DNA"/>
</dbReference>